<dbReference type="AlphaFoldDB" id="A0A841RET2"/>
<dbReference type="Proteomes" id="UP000587760">
    <property type="component" value="Unassembled WGS sequence"/>
</dbReference>
<sequence length="31" mass="3537">MKTEETNLSYGRAFSLANIVYLLYNEVIQVG</sequence>
<accession>A0A841RET2</accession>
<evidence type="ECO:0000313" key="1">
    <source>
        <dbReference type="EMBL" id="MBB6481891.1"/>
    </source>
</evidence>
<protein>
    <submittedName>
        <fullName evidence="1">Uncharacterized protein</fullName>
    </submittedName>
</protein>
<proteinExistence type="predicted"/>
<evidence type="ECO:0000313" key="2">
    <source>
        <dbReference type="Proteomes" id="UP000587760"/>
    </source>
</evidence>
<dbReference type="EMBL" id="JACHGJ010000008">
    <property type="protein sequence ID" value="MBB6481891.1"/>
    <property type="molecule type" value="Genomic_DNA"/>
</dbReference>
<comment type="caution">
    <text evidence="1">The sequence shown here is derived from an EMBL/GenBank/DDBJ whole genome shotgun (WGS) entry which is preliminary data.</text>
</comment>
<keyword evidence="2" id="KW-1185">Reference proteome</keyword>
<name>A0A841RET2_9SPIO</name>
<organism evidence="1 2">
    <name type="scientific">Spirochaeta isovalerica</name>
    <dbReference type="NCBI Taxonomy" id="150"/>
    <lineage>
        <taxon>Bacteria</taxon>
        <taxon>Pseudomonadati</taxon>
        <taxon>Spirochaetota</taxon>
        <taxon>Spirochaetia</taxon>
        <taxon>Spirochaetales</taxon>
        <taxon>Spirochaetaceae</taxon>
        <taxon>Spirochaeta</taxon>
    </lineage>
</organism>
<gene>
    <name evidence="1" type="ORF">HNR50_003572</name>
</gene>
<reference evidence="1 2" key="1">
    <citation type="submission" date="2020-08" db="EMBL/GenBank/DDBJ databases">
        <title>Genomic Encyclopedia of Type Strains, Phase IV (KMG-IV): sequencing the most valuable type-strain genomes for metagenomic binning, comparative biology and taxonomic classification.</title>
        <authorList>
            <person name="Goeker M."/>
        </authorList>
    </citation>
    <scope>NUCLEOTIDE SEQUENCE [LARGE SCALE GENOMIC DNA]</scope>
    <source>
        <strain evidence="1 2">DSM 2461</strain>
    </source>
</reference>